<accession>A0A0D2K1Y1</accession>
<reference evidence="11 12" key="1">
    <citation type="submission" date="2015-01" db="EMBL/GenBank/DDBJ databases">
        <title>The Genome Sequence of Fonsecaea multimorphosa CBS 102226.</title>
        <authorList>
            <consortium name="The Broad Institute Genomics Platform"/>
            <person name="Cuomo C."/>
            <person name="de Hoog S."/>
            <person name="Gorbushina A."/>
            <person name="Stielow B."/>
            <person name="Teixiera M."/>
            <person name="Abouelleil A."/>
            <person name="Chapman S.B."/>
            <person name="Priest M."/>
            <person name="Young S.K."/>
            <person name="Wortman J."/>
            <person name="Nusbaum C."/>
            <person name="Birren B."/>
        </authorList>
    </citation>
    <scope>NUCLEOTIDE SEQUENCE [LARGE SCALE GENOMIC DNA]</scope>
    <source>
        <strain evidence="11 12">CBS 102226</strain>
    </source>
</reference>
<dbReference type="InterPro" id="IPR001783">
    <property type="entry name" value="Lumazine-bd"/>
</dbReference>
<evidence type="ECO:0000259" key="10">
    <source>
        <dbReference type="PROSITE" id="PS51177"/>
    </source>
</evidence>
<dbReference type="PIRSF" id="PIRSF000498">
    <property type="entry name" value="Riboflavin_syn_A"/>
    <property type="match status" value="1"/>
</dbReference>
<comment type="function">
    <text evidence="1">Catalyzes the dismutation of two molecules of 6,7-dimethyl-8-ribityllumazine, resulting in the formation of riboflavin and 5-amino-6-(D-ribitylamino)uracil.</text>
</comment>
<dbReference type="NCBIfam" id="TIGR00187">
    <property type="entry name" value="ribE"/>
    <property type="match status" value="1"/>
</dbReference>
<dbReference type="GeneID" id="27710244"/>
<evidence type="ECO:0000256" key="6">
    <source>
        <dbReference type="ARBA" id="ARBA00022619"/>
    </source>
</evidence>
<name>A0A0D2K1Y1_9EURO</name>
<keyword evidence="6" id="KW-0686">Riboflavin biosynthesis</keyword>
<evidence type="ECO:0000256" key="7">
    <source>
        <dbReference type="ARBA" id="ARBA00022679"/>
    </source>
</evidence>
<dbReference type="InterPro" id="IPR026017">
    <property type="entry name" value="Lumazine-bd_dom"/>
</dbReference>
<evidence type="ECO:0000256" key="8">
    <source>
        <dbReference type="ARBA" id="ARBA00022737"/>
    </source>
</evidence>
<dbReference type="InterPro" id="IPR023366">
    <property type="entry name" value="ATP_synth_asu-like_sf"/>
</dbReference>
<dbReference type="InterPro" id="IPR017938">
    <property type="entry name" value="Riboflavin_synthase-like_b-brl"/>
</dbReference>
<dbReference type="GO" id="GO:0009231">
    <property type="term" value="P:riboflavin biosynthetic process"/>
    <property type="evidence" value="ECO:0007669"/>
    <property type="project" value="UniProtKB-KW"/>
</dbReference>
<dbReference type="PROSITE" id="PS51177">
    <property type="entry name" value="LUMAZINE_BIND"/>
    <property type="match status" value="2"/>
</dbReference>
<proteinExistence type="predicted"/>
<keyword evidence="7" id="KW-0808">Transferase</keyword>
<keyword evidence="8" id="KW-0677">Repeat</keyword>
<feature type="domain" description="Lumazine-binding" evidence="10">
    <location>
        <begin position="111"/>
        <end position="210"/>
    </location>
</feature>
<protein>
    <recommendedName>
        <fullName evidence="5">Riboflavin synthase</fullName>
        <ecNumber evidence="4">2.5.1.9</ecNumber>
    </recommendedName>
</protein>
<evidence type="ECO:0000256" key="3">
    <source>
        <dbReference type="ARBA" id="ARBA00011233"/>
    </source>
</evidence>
<evidence type="ECO:0000256" key="1">
    <source>
        <dbReference type="ARBA" id="ARBA00002803"/>
    </source>
</evidence>
<evidence type="ECO:0000256" key="5">
    <source>
        <dbReference type="ARBA" id="ARBA00013950"/>
    </source>
</evidence>
<dbReference type="Proteomes" id="UP000053411">
    <property type="component" value="Unassembled WGS sequence"/>
</dbReference>
<dbReference type="EC" id="2.5.1.9" evidence="4"/>
<evidence type="ECO:0000313" key="11">
    <source>
        <dbReference type="EMBL" id="KIX99862.1"/>
    </source>
</evidence>
<dbReference type="EMBL" id="KN848068">
    <property type="protein sequence ID" value="KIX99862.1"/>
    <property type="molecule type" value="Genomic_DNA"/>
</dbReference>
<organism evidence="11 12">
    <name type="scientific">Fonsecaea multimorphosa CBS 102226</name>
    <dbReference type="NCBI Taxonomy" id="1442371"/>
    <lineage>
        <taxon>Eukaryota</taxon>
        <taxon>Fungi</taxon>
        <taxon>Dikarya</taxon>
        <taxon>Ascomycota</taxon>
        <taxon>Pezizomycotina</taxon>
        <taxon>Eurotiomycetes</taxon>
        <taxon>Chaetothyriomycetidae</taxon>
        <taxon>Chaetothyriales</taxon>
        <taxon>Herpotrichiellaceae</taxon>
        <taxon>Fonsecaea</taxon>
    </lineage>
</organism>
<dbReference type="Gene3D" id="2.40.30.20">
    <property type="match status" value="2"/>
</dbReference>
<dbReference type="AlphaFoldDB" id="A0A0D2K1Y1"/>
<feature type="repeat" description="Lumazine-binding" evidence="9">
    <location>
        <begin position="111"/>
        <end position="210"/>
    </location>
</feature>
<dbReference type="RefSeq" id="XP_016633985.1">
    <property type="nucleotide sequence ID" value="XM_016775005.1"/>
</dbReference>
<sequence length="258" mass="27009">MFTGLVETIGTVTSLVALDPSTSGGNGTSLTISDCGTILTDAALGDSICVNGTCLTVTELEPSQGPPPYTGFKVGVAPETLRRTNLGSLREGAKVNLERAVSASTRMGGHFVQGHVDTVARIVSVTPDGNALTFRLAPRDAAVLRYIVEKGYVTLDGASLTVTRVDDAQGWFEVMLIAYTQERVVMAAKSSGDEVNVEIDIVGKLVEKSVVGYLEENLGGEQQQRGAGAGAAGGGVPAMLEKIVGRLVDEKLKTIQQR</sequence>
<dbReference type="CDD" id="cd00402">
    <property type="entry name" value="Riboflavin_synthase_like"/>
    <property type="match status" value="1"/>
</dbReference>
<dbReference type="FunFam" id="2.40.30.20:FF:000004">
    <property type="entry name" value="Riboflavin synthase, alpha subunit"/>
    <property type="match status" value="1"/>
</dbReference>
<feature type="repeat" description="Lumazine-binding" evidence="9">
    <location>
        <begin position="1"/>
        <end position="110"/>
    </location>
</feature>
<dbReference type="SUPFAM" id="SSF63380">
    <property type="entry name" value="Riboflavin synthase domain-like"/>
    <property type="match status" value="2"/>
</dbReference>
<keyword evidence="12" id="KW-1185">Reference proteome</keyword>
<evidence type="ECO:0000256" key="2">
    <source>
        <dbReference type="ARBA" id="ARBA00004887"/>
    </source>
</evidence>
<dbReference type="NCBIfam" id="NF006767">
    <property type="entry name" value="PRK09289.1"/>
    <property type="match status" value="1"/>
</dbReference>
<dbReference type="Pfam" id="PF00677">
    <property type="entry name" value="Lum_binding"/>
    <property type="match status" value="2"/>
</dbReference>
<dbReference type="GO" id="GO:0004746">
    <property type="term" value="F:riboflavin synthase activity"/>
    <property type="evidence" value="ECO:0007669"/>
    <property type="project" value="UniProtKB-EC"/>
</dbReference>
<dbReference type="PANTHER" id="PTHR21098">
    <property type="entry name" value="RIBOFLAVIN SYNTHASE ALPHA CHAIN"/>
    <property type="match status" value="1"/>
</dbReference>
<comment type="pathway">
    <text evidence="2">Cofactor biosynthesis; riboflavin biosynthesis; riboflavin from 2-hydroxy-3-oxobutyl phosphate and 5-amino-6-(D-ribitylamino)uracil: step 2/2.</text>
</comment>
<evidence type="ECO:0000313" key="12">
    <source>
        <dbReference type="Proteomes" id="UP000053411"/>
    </source>
</evidence>
<evidence type="ECO:0000256" key="4">
    <source>
        <dbReference type="ARBA" id="ARBA00012827"/>
    </source>
</evidence>
<dbReference type="OrthoDB" id="10258924at2759"/>
<feature type="domain" description="Lumazine-binding" evidence="10">
    <location>
        <begin position="1"/>
        <end position="110"/>
    </location>
</feature>
<dbReference type="STRING" id="1442371.A0A0D2K1Y1"/>
<evidence type="ECO:0000256" key="9">
    <source>
        <dbReference type="PROSITE-ProRule" id="PRU00524"/>
    </source>
</evidence>
<dbReference type="PANTHER" id="PTHR21098:SF0">
    <property type="entry name" value="RIBOFLAVIN SYNTHASE"/>
    <property type="match status" value="1"/>
</dbReference>
<gene>
    <name evidence="11" type="ORF">Z520_04498</name>
</gene>
<dbReference type="VEuPathDB" id="FungiDB:Z520_04498"/>
<dbReference type="FunFam" id="2.40.30.20:FF:000006">
    <property type="entry name" value="Riboflavin synthase, alpha subunit"/>
    <property type="match status" value="1"/>
</dbReference>
<comment type="subunit">
    <text evidence="3">Homotrimer.</text>
</comment>